<reference evidence="3" key="1">
    <citation type="journal article" date="2020" name="Stud. Mycol.">
        <title>101 Dothideomycetes genomes: a test case for predicting lifestyles and emergence of pathogens.</title>
        <authorList>
            <person name="Haridas S."/>
            <person name="Albert R."/>
            <person name="Binder M."/>
            <person name="Bloem J."/>
            <person name="Labutti K."/>
            <person name="Salamov A."/>
            <person name="Andreopoulos B."/>
            <person name="Baker S."/>
            <person name="Barry K."/>
            <person name="Bills G."/>
            <person name="Bluhm B."/>
            <person name="Cannon C."/>
            <person name="Castanera R."/>
            <person name="Culley D."/>
            <person name="Daum C."/>
            <person name="Ezra D."/>
            <person name="Gonzalez J."/>
            <person name="Henrissat B."/>
            <person name="Kuo A."/>
            <person name="Liang C."/>
            <person name="Lipzen A."/>
            <person name="Lutzoni F."/>
            <person name="Magnuson J."/>
            <person name="Mondo S."/>
            <person name="Nolan M."/>
            <person name="Ohm R."/>
            <person name="Pangilinan J."/>
            <person name="Park H.-J."/>
            <person name="Ramirez L."/>
            <person name="Alfaro M."/>
            <person name="Sun H."/>
            <person name="Tritt A."/>
            <person name="Yoshinaga Y."/>
            <person name="Zwiers L.-H."/>
            <person name="Turgeon B."/>
            <person name="Goodwin S."/>
            <person name="Spatafora J."/>
            <person name="Crous P."/>
            <person name="Grigoriev I."/>
        </authorList>
    </citation>
    <scope>NUCLEOTIDE SEQUENCE</scope>
    <source>
        <strain evidence="3">SCOH1-5</strain>
    </source>
</reference>
<dbReference type="Proteomes" id="UP000799539">
    <property type="component" value="Unassembled WGS sequence"/>
</dbReference>
<accession>A0A6A6FM15</accession>
<gene>
    <name evidence="3" type="ORF">CERZMDRAFT_95756</name>
</gene>
<feature type="transmembrane region" description="Helical" evidence="2">
    <location>
        <begin position="72"/>
        <end position="90"/>
    </location>
</feature>
<evidence type="ECO:0000256" key="1">
    <source>
        <dbReference type="SAM" id="MobiDB-lite"/>
    </source>
</evidence>
<keyword evidence="4" id="KW-1185">Reference proteome</keyword>
<proteinExistence type="predicted"/>
<feature type="region of interest" description="Disordered" evidence="1">
    <location>
        <begin position="1"/>
        <end position="22"/>
    </location>
</feature>
<dbReference type="EMBL" id="ML992668">
    <property type="protein sequence ID" value="KAF2214492.1"/>
    <property type="molecule type" value="Genomic_DNA"/>
</dbReference>
<keyword evidence="2" id="KW-0812">Transmembrane</keyword>
<protein>
    <submittedName>
        <fullName evidence="3">Uncharacterized protein</fullName>
    </submittedName>
</protein>
<dbReference type="AlphaFoldDB" id="A0A6A6FM15"/>
<name>A0A6A6FM15_9PEZI</name>
<organism evidence="3 4">
    <name type="scientific">Cercospora zeae-maydis SCOH1-5</name>
    <dbReference type="NCBI Taxonomy" id="717836"/>
    <lineage>
        <taxon>Eukaryota</taxon>
        <taxon>Fungi</taxon>
        <taxon>Dikarya</taxon>
        <taxon>Ascomycota</taxon>
        <taxon>Pezizomycotina</taxon>
        <taxon>Dothideomycetes</taxon>
        <taxon>Dothideomycetidae</taxon>
        <taxon>Mycosphaerellales</taxon>
        <taxon>Mycosphaerellaceae</taxon>
        <taxon>Cercospora</taxon>
    </lineage>
</organism>
<keyword evidence="2" id="KW-1133">Transmembrane helix</keyword>
<feature type="transmembrane region" description="Helical" evidence="2">
    <location>
        <begin position="31"/>
        <end position="52"/>
    </location>
</feature>
<evidence type="ECO:0000313" key="3">
    <source>
        <dbReference type="EMBL" id="KAF2214492.1"/>
    </source>
</evidence>
<evidence type="ECO:0000313" key="4">
    <source>
        <dbReference type="Proteomes" id="UP000799539"/>
    </source>
</evidence>
<evidence type="ECO:0000256" key="2">
    <source>
        <dbReference type="SAM" id="Phobius"/>
    </source>
</evidence>
<keyword evidence="2" id="KW-0472">Membrane</keyword>
<sequence length="96" mass="11383">MSKQAKAYSEEDPGGQTFETSRRPLARSEGYLLSFLAWGMGHVLFHLIEWSAAEWYFDRTIRPFQLPVWQQFLWWGFAINGGNSCRQLYLKWRGYN</sequence>